<evidence type="ECO:0000256" key="2">
    <source>
        <dbReference type="ARBA" id="ARBA00005695"/>
    </source>
</evidence>
<organism evidence="7 10">
    <name type="scientific">Methylopila capsulata</name>
    <dbReference type="NCBI Taxonomy" id="61654"/>
    <lineage>
        <taxon>Bacteria</taxon>
        <taxon>Pseudomonadati</taxon>
        <taxon>Pseudomonadota</taxon>
        <taxon>Alphaproteobacteria</taxon>
        <taxon>Hyphomicrobiales</taxon>
        <taxon>Methylopilaceae</taxon>
        <taxon>Methylopila</taxon>
    </lineage>
</organism>
<protein>
    <submittedName>
        <fullName evidence="7">ABC transporter substrate-binding protein</fullName>
    </submittedName>
    <submittedName>
        <fullName evidence="8">ABC-type oligopeptide transport system substrate-binding subunit</fullName>
    </submittedName>
</protein>
<dbReference type="InterPro" id="IPR039424">
    <property type="entry name" value="SBP_5"/>
</dbReference>
<evidence type="ECO:0000313" key="10">
    <source>
        <dbReference type="Proteomes" id="UP001143400"/>
    </source>
</evidence>
<comment type="caution">
    <text evidence="7">The sequence shown here is derived from an EMBL/GenBank/DDBJ whole genome shotgun (WGS) entry which is preliminary data.</text>
</comment>
<dbReference type="Gene3D" id="3.10.105.10">
    <property type="entry name" value="Dipeptide-binding Protein, Domain 3"/>
    <property type="match status" value="1"/>
</dbReference>
<reference evidence="8 9" key="2">
    <citation type="submission" date="2021-01" db="EMBL/GenBank/DDBJ databases">
        <title>Genomic Encyclopedia of Type Strains, Phase IV (KMG-IV): sequencing the most valuable type-strain genomes for metagenomic binning, comparative biology and taxonomic classification.</title>
        <authorList>
            <person name="Goeker M."/>
        </authorList>
    </citation>
    <scope>NUCLEOTIDE SEQUENCE [LARGE SCALE GENOMIC DNA]</scope>
    <source>
        <strain evidence="8 9">DSM 6130</strain>
    </source>
</reference>
<dbReference type="AlphaFoldDB" id="A0A9W6MTL4"/>
<dbReference type="GO" id="GO:0030288">
    <property type="term" value="C:outer membrane-bounded periplasmic space"/>
    <property type="evidence" value="ECO:0007669"/>
    <property type="project" value="UniProtKB-ARBA"/>
</dbReference>
<dbReference type="PIRSF" id="PIRSF002741">
    <property type="entry name" value="MppA"/>
    <property type="match status" value="1"/>
</dbReference>
<keyword evidence="4 5" id="KW-0732">Signal</keyword>
<dbReference type="FunFam" id="3.90.76.10:FF:000001">
    <property type="entry name" value="Oligopeptide ABC transporter substrate-binding protein"/>
    <property type="match status" value="1"/>
</dbReference>
<dbReference type="EMBL" id="JAFBCY010000004">
    <property type="protein sequence ID" value="MBM7853276.1"/>
    <property type="molecule type" value="Genomic_DNA"/>
</dbReference>
<dbReference type="PANTHER" id="PTHR30290:SF10">
    <property type="entry name" value="PERIPLASMIC OLIGOPEPTIDE-BINDING PROTEIN-RELATED"/>
    <property type="match status" value="1"/>
</dbReference>
<dbReference type="InterPro" id="IPR000914">
    <property type="entry name" value="SBP_5_dom"/>
</dbReference>
<keyword evidence="9" id="KW-1185">Reference proteome</keyword>
<evidence type="ECO:0000313" key="7">
    <source>
        <dbReference type="EMBL" id="GLK57508.1"/>
    </source>
</evidence>
<dbReference type="InterPro" id="IPR030678">
    <property type="entry name" value="Peptide/Ni-bd"/>
</dbReference>
<comment type="similarity">
    <text evidence="2">Belongs to the bacterial solute-binding protein 5 family.</text>
</comment>
<dbReference type="PANTHER" id="PTHR30290">
    <property type="entry name" value="PERIPLASMIC BINDING COMPONENT OF ABC TRANSPORTER"/>
    <property type="match status" value="1"/>
</dbReference>
<dbReference type="Proteomes" id="UP000758856">
    <property type="component" value="Unassembled WGS sequence"/>
</dbReference>
<feature type="signal peptide" evidence="5">
    <location>
        <begin position="1"/>
        <end position="22"/>
    </location>
</feature>
<feature type="domain" description="Solute-binding protein family 5" evidence="6">
    <location>
        <begin position="67"/>
        <end position="443"/>
    </location>
</feature>
<evidence type="ECO:0000256" key="1">
    <source>
        <dbReference type="ARBA" id="ARBA00004418"/>
    </source>
</evidence>
<dbReference type="Pfam" id="PF00496">
    <property type="entry name" value="SBP_bac_5"/>
    <property type="match status" value="1"/>
</dbReference>
<dbReference type="GO" id="GO:0043190">
    <property type="term" value="C:ATP-binding cassette (ABC) transporter complex"/>
    <property type="evidence" value="ECO:0007669"/>
    <property type="project" value="InterPro"/>
</dbReference>
<dbReference type="CDD" id="cd08504">
    <property type="entry name" value="PBP2_OppA"/>
    <property type="match status" value="1"/>
</dbReference>
<comment type="subcellular location">
    <subcellularLocation>
        <location evidence="1">Periplasm</location>
    </subcellularLocation>
</comment>
<name>A0A9W6MTL4_9HYPH</name>
<evidence type="ECO:0000259" key="6">
    <source>
        <dbReference type="Pfam" id="PF00496"/>
    </source>
</evidence>
<gene>
    <name evidence="7" type="ORF">GCM10008170_35280</name>
    <name evidence="8" type="ORF">JOD31_003527</name>
</gene>
<reference evidence="7" key="1">
    <citation type="journal article" date="2014" name="Int. J. Syst. Evol. Microbiol.">
        <title>Complete genome sequence of Corynebacterium casei LMG S-19264T (=DSM 44701T), isolated from a smear-ripened cheese.</title>
        <authorList>
            <consortium name="US DOE Joint Genome Institute (JGI-PGF)"/>
            <person name="Walter F."/>
            <person name="Albersmeier A."/>
            <person name="Kalinowski J."/>
            <person name="Ruckert C."/>
        </authorList>
    </citation>
    <scope>NUCLEOTIDE SEQUENCE</scope>
    <source>
        <strain evidence="7">VKM B-1606</strain>
    </source>
</reference>
<dbReference type="GO" id="GO:0015833">
    <property type="term" value="P:peptide transport"/>
    <property type="evidence" value="ECO:0007669"/>
    <property type="project" value="TreeGrafter"/>
</dbReference>
<proteinExistence type="inferred from homology"/>
<sequence>MTSLRRLALACLALLFATAASAEVVYDRGNSGEPETLDPHLVSTVQEANLMRELFEGLTAHDGRADVVPGVAERWEVSDDGRTWVFTLRPDARWSNGDPVTAEDFAFSLRRILDPSFAAKYANLLYPILNAEKVNKGEAPREALGVVARDARTLEIRLERPTPYFLELLTHQTTYPVHRASVERFGRDWLKPGRMVTNGAYRLAENLPNDHIRLEKNPFFHAASEVAIDVVNYVPLEDRGAALRRFQTGEIQSYDDVPAEQIAFIRRTLGDQLRIAPYVGVYYYAVNVRKAPFSDPRIRRALSMALDREFIADKVWAGTMLPAYGWVPPGFDGYAPVEASWRAMSQLEREDAASALLKQAGYGPGAKRLEVEIRYNSSENHQNTATAIADMWKAIGVSTRLINSDGKTHFAHLQNGGDFDVARAAWIADYRDPQNFLFLGLSDNVGFNYPGWKSPPYDALVKASDDIADPAARLATLGKAEAILVDEQPMIPILFYASKALVSHRLKGWEDNVMDIHPTRYLRLEP</sequence>
<evidence type="ECO:0000313" key="9">
    <source>
        <dbReference type="Proteomes" id="UP000758856"/>
    </source>
</evidence>
<reference evidence="7" key="3">
    <citation type="submission" date="2023-01" db="EMBL/GenBank/DDBJ databases">
        <authorList>
            <person name="Sun Q."/>
            <person name="Evtushenko L."/>
        </authorList>
    </citation>
    <scope>NUCLEOTIDE SEQUENCE</scope>
    <source>
        <strain evidence="7">VKM B-1606</strain>
    </source>
</reference>
<evidence type="ECO:0000256" key="4">
    <source>
        <dbReference type="ARBA" id="ARBA00022729"/>
    </source>
</evidence>
<dbReference type="GO" id="GO:1904680">
    <property type="term" value="F:peptide transmembrane transporter activity"/>
    <property type="evidence" value="ECO:0007669"/>
    <property type="project" value="TreeGrafter"/>
</dbReference>
<evidence type="ECO:0000256" key="3">
    <source>
        <dbReference type="ARBA" id="ARBA00022448"/>
    </source>
</evidence>
<evidence type="ECO:0000256" key="5">
    <source>
        <dbReference type="SAM" id="SignalP"/>
    </source>
</evidence>
<feature type="chain" id="PRO_5040718721" evidence="5">
    <location>
        <begin position="23"/>
        <end position="526"/>
    </location>
</feature>
<dbReference type="EMBL" id="BSFF01000010">
    <property type="protein sequence ID" value="GLK57508.1"/>
    <property type="molecule type" value="Genomic_DNA"/>
</dbReference>
<accession>A0A9W6MTL4</accession>
<evidence type="ECO:0000313" key="8">
    <source>
        <dbReference type="EMBL" id="MBM7853276.1"/>
    </source>
</evidence>
<dbReference type="SUPFAM" id="SSF53850">
    <property type="entry name" value="Periplasmic binding protein-like II"/>
    <property type="match status" value="1"/>
</dbReference>
<dbReference type="Proteomes" id="UP001143400">
    <property type="component" value="Unassembled WGS sequence"/>
</dbReference>
<dbReference type="Gene3D" id="3.40.190.10">
    <property type="entry name" value="Periplasmic binding protein-like II"/>
    <property type="match status" value="1"/>
</dbReference>
<keyword evidence="3" id="KW-0813">Transport</keyword>
<dbReference type="Gene3D" id="3.90.76.10">
    <property type="entry name" value="Dipeptide-binding Protein, Domain 1"/>
    <property type="match status" value="1"/>
</dbReference>